<feature type="domain" description="TF-B3" evidence="6">
    <location>
        <begin position="44"/>
        <end position="146"/>
    </location>
</feature>
<dbReference type="Gene3D" id="2.40.330.10">
    <property type="entry name" value="DNA-binding pseudobarrel domain"/>
    <property type="match status" value="1"/>
</dbReference>
<dbReference type="SUPFAM" id="SSF101936">
    <property type="entry name" value="DNA-binding pseudobarrel domain"/>
    <property type="match status" value="1"/>
</dbReference>
<accession>A0AAN9J1L1</accession>
<dbReference type="CDD" id="cd10017">
    <property type="entry name" value="B3_DNA"/>
    <property type="match status" value="1"/>
</dbReference>
<dbReference type="InterPro" id="IPR015300">
    <property type="entry name" value="DNA-bd_pseudobarrel_sf"/>
</dbReference>
<name>A0AAN9J1L1_CROPI</name>
<evidence type="ECO:0000256" key="5">
    <source>
        <dbReference type="ARBA" id="ARBA00023242"/>
    </source>
</evidence>
<evidence type="ECO:0000256" key="1">
    <source>
        <dbReference type="ARBA" id="ARBA00004123"/>
    </source>
</evidence>
<evidence type="ECO:0000259" key="6">
    <source>
        <dbReference type="PROSITE" id="PS50863"/>
    </source>
</evidence>
<evidence type="ECO:0000313" key="8">
    <source>
        <dbReference type="Proteomes" id="UP001372338"/>
    </source>
</evidence>
<comment type="caution">
    <text evidence="7">The sequence shown here is derived from an EMBL/GenBank/DDBJ whole genome shotgun (WGS) entry which is preliminary data.</text>
</comment>
<keyword evidence="4" id="KW-0804">Transcription</keyword>
<dbReference type="PANTHER" id="PTHR31140">
    <property type="entry name" value="B3 DOMAIN-CONTAINING TRANSCRIPTION FACTOR ABI3"/>
    <property type="match status" value="1"/>
</dbReference>
<evidence type="ECO:0000313" key="7">
    <source>
        <dbReference type="EMBL" id="KAK7290550.1"/>
    </source>
</evidence>
<dbReference type="PROSITE" id="PS50863">
    <property type="entry name" value="B3"/>
    <property type="match status" value="1"/>
</dbReference>
<dbReference type="InterPro" id="IPR003340">
    <property type="entry name" value="B3_DNA-bd"/>
</dbReference>
<dbReference type="AlphaFoldDB" id="A0AAN9J1L1"/>
<keyword evidence="5" id="KW-0539">Nucleus</keyword>
<organism evidence="7 8">
    <name type="scientific">Crotalaria pallida</name>
    <name type="common">Smooth rattlebox</name>
    <name type="synonym">Crotalaria striata</name>
    <dbReference type="NCBI Taxonomy" id="3830"/>
    <lineage>
        <taxon>Eukaryota</taxon>
        <taxon>Viridiplantae</taxon>
        <taxon>Streptophyta</taxon>
        <taxon>Embryophyta</taxon>
        <taxon>Tracheophyta</taxon>
        <taxon>Spermatophyta</taxon>
        <taxon>Magnoliopsida</taxon>
        <taxon>eudicotyledons</taxon>
        <taxon>Gunneridae</taxon>
        <taxon>Pentapetalae</taxon>
        <taxon>rosids</taxon>
        <taxon>fabids</taxon>
        <taxon>Fabales</taxon>
        <taxon>Fabaceae</taxon>
        <taxon>Papilionoideae</taxon>
        <taxon>50 kb inversion clade</taxon>
        <taxon>genistoids sensu lato</taxon>
        <taxon>core genistoids</taxon>
        <taxon>Crotalarieae</taxon>
        <taxon>Crotalaria</taxon>
    </lineage>
</organism>
<evidence type="ECO:0000256" key="4">
    <source>
        <dbReference type="ARBA" id="ARBA00023163"/>
    </source>
</evidence>
<keyword evidence="2" id="KW-0805">Transcription regulation</keyword>
<dbReference type="GO" id="GO:0003677">
    <property type="term" value="F:DNA binding"/>
    <property type="evidence" value="ECO:0007669"/>
    <property type="project" value="UniProtKB-KW"/>
</dbReference>
<dbReference type="Proteomes" id="UP001372338">
    <property type="component" value="Unassembled WGS sequence"/>
</dbReference>
<sequence>MINDGVRFGKCVFQDNHIRHAGQHFGLSAQFATETGCGRLKFLFEKELKNSDVSSLRRMILPKKSAESFLPVLESKEGILIRMDDLDGIHVWSFKYRYWPNNNSRMYVLENTGDFVKTHSLCHGDSIMIYQNSQNDNYVIQAKKASDQEDELFVQGRTDTNNDIFFNEYEFIKPGCFNIYPEVNDTSMSFIYDTTFSNDSPLDFLGGPMTNFSRIGPVETFSSIENLSLDDFY</sequence>
<proteinExistence type="predicted"/>
<comment type="subcellular location">
    <subcellularLocation>
        <location evidence="1">Nucleus</location>
    </subcellularLocation>
</comment>
<dbReference type="GO" id="GO:0005634">
    <property type="term" value="C:nucleus"/>
    <property type="evidence" value="ECO:0007669"/>
    <property type="project" value="UniProtKB-SubCell"/>
</dbReference>
<dbReference type="InterPro" id="IPR044800">
    <property type="entry name" value="LEC2-like"/>
</dbReference>
<evidence type="ECO:0000256" key="3">
    <source>
        <dbReference type="ARBA" id="ARBA00023125"/>
    </source>
</evidence>
<keyword evidence="3" id="KW-0238">DNA-binding</keyword>
<dbReference type="PANTHER" id="PTHR31140:SF73">
    <property type="entry name" value="B3 DOMAIN-CONTAINING TRANSCRIPTION FACTOR FUS3"/>
    <property type="match status" value="1"/>
</dbReference>
<evidence type="ECO:0000256" key="2">
    <source>
        <dbReference type="ARBA" id="ARBA00023015"/>
    </source>
</evidence>
<dbReference type="EMBL" id="JAYWIO010000001">
    <property type="protein sequence ID" value="KAK7290550.1"/>
    <property type="molecule type" value="Genomic_DNA"/>
</dbReference>
<dbReference type="SMART" id="SM01019">
    <property type="entry name" value="B3"/>
    <property type="match status" value="1"/>
</dbReference>
<reference evidence="7 8" key="1">
    <citation type="submission" date="2024-01" db="EMBL/GenBank/DDBJ databases">
        <title>The genomes of 5 underutilized Papilionoideae crops provide insights into root nodulation and disease resistanc.</title>
        <authorList>
            <person name="Yuan L."/>
        </authorList>
    </citation>
    <scope>NUCLEOTIDE SEQUENCE [LARGE SCALE GENOMIC DNA]</scope>
    <source>
        <strain evidence="7">ZHUSHIDOU_FW_LH</strain>
        <tissue evidence="7">Leaf</tissue>
    </source>
</reference>
<protein>
    <recommendedName>
        <fullName evidence="6">TF-B3 domain-containing protein</fullName>
    </recommendedName>
</protein>
<keyword evidence="8" id="KW-1185">Reference proteome</keyword>
<gene>
    <name evidence="7" type="ORF">RIF29_05051</name>
</gene>
<dbReference type="Pfam" id="PF02362">
    <property type="entry name" value="B3"/>
    <property type="match status" value="1"/>
</dbReference>
<dbReference type="GO" id="GO:0003700">
    <property type="term" value="F:DNA-binding transcription factor activity"/>
    <property type="evidence" value="ECO:0007669"/>
    <property type="project" value="InterPro"/>
</dbReference>